<dbReference type="EMBL" id="BARW01012398">
    <property type="protein sequence ID" value="GAI83754.1"/>
    <property type="molecule type" value="Genomic_DNA"/>
</dbReference>
<sequence>MQRRAELFEAPGMPEGILFTLKDITYTPEAPKMNEPFTVKGKVELLKIPFVAPIWVTATVTYPETWWEEIIPIWGSPRVSEMSMVIGGNFEITFTKGFQREGEFSLSVRAYAGPT</sequence>
<organism evidence="1">
    <name type="scientific">marine sediment metagenome</name>
    <dbReference type="NCBI Taxonomy" id="412755"/>
    <lineage>
        <taxon>unclassified sequences</taxon>
        <taxon>metagenomes</taxon>
        <taxon>ecological metagenomes</taxon>
    </lineage>
</organism>
<reference evidence="1" key="1">
    <citation type="journal article" date="2014" name="Front. Microbiol.">
        <title>High frequency of phylogenetically diverse reductive dehalogenase-homologous genes in deep subseafloor sedimentary metagenomes.</title>
        <authorList>
            <person name="Kawai M."/>
            <person name="Futagami T."/>
            <person name="Toyoda A."/>
            <person name="Takaki Y."/>
            <person name="Nishi S."/>
            <person name="Hori S."/>
            <person name="Arai W."/>
            <person name="Tsubouchi T."/>
            <person name="Morono Y."/>
            <person name="Uchiyama I."/>
            <person name="Ito T."/>
            <person name="Fujiyama A."/>
            <person name="Inagaki F."/>
            <person name="Takami H."/>
        </authorList>
    </citation>
    <scope>NUCLEOTIDE SEQUENCE</scope>
    <source>
        <strain evidence="1">Expedition CK06-06</strain>
    </source>
</reference>
<gene>
    <name evidence="1" type="ORF">S12H4_23369</name>
</gene>
<name>X1TUN0_9ZZZZ</name>
<protein>
    <submittedName>
        <fullName evidence="1">Uncharacterized protein</fullName>
    </submittedName>
</protein>
<dbReference type="AlphaFoldDB" id="X1TUN0"/>
<proteinExistence type="predicted"/>
<evidence type="ECO:0000313" key="1">
    <source>
        <dbReference type="EMBL" id="GAI83754.1"/>
    </source>
</evidence>
<comment type="caution">
    <text evidence="1">The sequence shown here is derived from an EMBL/GenBank/DDBJ whole genome shotgun (WGS) entry which is preliminary data.</text>
</comment>
<accession>X1TUN0</accession>